<dbReference type="InterPro" id="IPR001206">
    <property type="entry name" value="Diacylglycerol_kinase_cat_dom"/>
</dbReference>
<evidence type="ECO:0000313" key="3">
    <source>
        <dbReference type="Proteomes" id="UP000529637"/>
    </source>
</evidence>
<dbReference type="EMBL" id="JABWMJ010000002">
    <property type="protein sequence ID" value="NUZ05237.1"/>
    <property type="molecule type" value="Genomic_DNA"/>
</dbReference>
<evidence type="ECO:0000259" key="1">
    <source>
        <dbReference type="Pfam" id="PF00781"/>
    </source>
</evidence>
<dbReference type="RefSeq" id="WP_176066935.1">
    <property type="nucleotide sequence ID" value="NZ_JABWMJ010000002.1"/>
</dbReference>
<comment type="caution">
    <text evidence="2">The sequence shown here is derived from an EMBL/GenBank/DDBJ whole genome shotgun (WGS) entry which is preliminary data.</text>
</comment>
<name>A0A7Y6TVS3_9BURK</name>
<protein>
    <recommendedName>
        <fullName evidence="1">DAGKc domain-containing protein</fullName>
    </recommendedName>
</protein>
<dbReference type="GO" id="GO:0016301">
    <property type="term" value="F:kinase activity"/>
    <property type="evidence" value="ECO:0007669"/>
    <property type="project" value="InterPro"/>
</dbReference>
<accession>A0A7Y6TVS3</accession>
<organism evidence="2 3">
    <name type="scientific">Piscinibacter koreensis</name>
    <dbReference type="NCBI Taxonomy" id="2742824"/>
    <lineage>
        <taxon>Bacteria</taxon>
        <taxon>Pseudomonadati</taxon>
        <taxon>Pseudomonadota</taxon>
        <taxon>Betaproteobacteria</taxon>
        <taxon>Burkholderiales</taxon>
        <taxon>Sphaerotilaceae</taxon>
        <taxon>Piscinibacter</taxon>
    </lineage>
</organism>
<dbReference type="InterPro" id="IPR017438">
    <property type="entry name" value="ATP-NAD_kinase_N"/>
</dbReference>
<dbReference type="Pfam" id="PF00781">
    <property type="entry name" value="DAGK_cat"/>
    <property type="match status" value="1"/>
</dbReference>
<evidence type="ECO:0000313" key="2">
    <source>
        <dbReference type="EMBL" id="NUZ05237.1"/>
    </source>
</evidence>
<sequence length="338" mass="35661">MKPSGAGQGLGPAGRLAIDRTPLLLVNPLSFRASRGLAERAIALATAHGAEVECVDGSPEATSAAVERILARRQRHVIVLAGDGTVHALIERLAERPAGSWLPDLLVLPGGRSNVTAADLLPGFDALGGLRSGLEQLRAGVWDGSIVERSVLRIDQPGLPLRHGFLFGGATVDTIIRRAHAYRAGGSGLLRTGHLSTPWFALGLAARALQGRAGLTCPRLTVRADGLGDLDGRVSLLLASTLLHRRGLLDPYAERGTGGLRVTAVAAGAPRFWRSLPRLVRGRYSAAMNRANGYLSGRCDRLEVLGLAGYVLDGEKFDVDPARPVVVSAGPALRFFSR</sequence>
<dbReference type="InterPro" id="IPR016064">
    <property type="entry name" value="NAD/diacylglycerol_kinase_sf"/>
</dbReference>
<dbReference type="Gene3D" id="3.40.50.10330">
    <property type="entry name" value="Probable inorganic polyphosphate/atp-NAD kinase, domain 1"/>
    <property type="match status" value="1"/>
</dbReference>
<gene>
    <name evidence="2" type="ORF">HQN59_05620</name>
</gene>
<keyword evidence="3" id="KW-1185">Reference proteome</keyword>
<feature type="domain" description="DAGKc" evidence="1">
    <location>
        <begin position="23"/>
        <end position="123"/>
    </location>
</feature>
<dbReference type="AlphaFoldDB" id="A0A7Y6TVS3"/>
<proteinExistence type="predicted"/>
<dbReference type="Proteomes" id="UP000529637">
    <property type="component" value="Unassembled WGS sequence"/>
</dbReference>
<dbReference type="SUPFAM" id="SSF111331">
    <property type="entry name" value="NAD kinase/diacylglycerol kinase-like"/>
    <property type="match status" value="1"/>
</dbReference>
<reference evidence="2 3" key="1">
    <citation type="submission" date="2020-06" db="EMBL/GenBank/DDBJ databases">
        <title>Schlegella sp. ID0723 isolated from air conditioner.</title>
        <authorList>
            <person name="Kim D.Y."/>
            <person name="Kim D.-U."/>
        </authorList>
    </citation>
    <scope>NUCLEOTIDE SEQUENCE [LARGE SCALE GENOMIC DNA]</scope>
    <source>
        <strain evidence="2 3">ID0723</strain>
    </source>
</reference>